<gene>
    <name evidence="2" type="ORF">GEV47_15065</name>
</gene>
<dbReference type="AlphaFoldDB" id="A0A843YVI2"/>
<sequence length="155" mass="16838">MNHSETQADINFAYKVRHALNEQIDSISPETASKLAAARQLALSKKKADAPARVFAHQNVLAGHGQSLGQSSHFFQQPWAWLTRLGVAAPILAGIVMFSGLYQYEQQHHIKELASIDAAVLADEVPPVAYLDSGFDAYLSQNVAPSLAPNTENSK</sequence>
<dbReference type="RefSeq" id="WP_153235566.1">
    <property type="nucleotide sequence ID" value="NZ_WINI01000007.1"/>
</dbReference>
<keyword evidence="1" id="KW-0472">Membrane</keyword>
<keyword evidence="1" id="KW-1133">Transmembrane helix</keyword>
<keyword evidence="3" id="KW-1185">Reference proteome</keyword>
<dbReference type="OrthoDB" id="8562153at2"/>
<dbReference type="InterPro" id="IPR022064">
    <property type="entry name" value="DUF3619"/>
</dbReference>
<dbReference type="EMBL" id="WINI01000007">
    <property type="protein sequence ID" value="MQR01997.1"/>
    <property type="molecule type" value="Genomic_DNA"/>
</dbReference>
<dbReference type="Proteomes" id="UP000451565">
    <property type="component" value="Unassembled WGS sequence"/>
</dbReference>
<proteinExistence type="predicted"/>
<comment type="caution">
    <text evidence="2">The sequence shown here is derived from an EMBL/GenBank/DDBJ whole genome shotgun (WGS) entry which is preliminary data.</text>
</comment>
<accession>A0A843YVI2</accession>
<evidence type="ECO:0000256" key="1">
    <source>
        <dbReference type="SAM" id="Phobius"/>
    </source>
</evidence>
<evidence type="ECO:0000313" key="3">
    <source>
        <dbReference type="Proteomes" id="UP000451565"/>
    </source>
</evidence>
<protein>
    <submittedName>
        <fullName evidence="2">DUF3619 family protein</fullName>
    </submittedName>
</protein>
<evidence type="ECO:0000313" key="2">
    <source>
        <dbReference type="EMBL" id="MQR01997.1"/>
    </source>
</evidence>
<keyword evidence="1" id="KW-0812">Transmembrane</keyword>
<reference evidence="2 3" key="1">
    <citation type="submission" date="2019-10" db="EMBL/GenBank/DDBJ databases">
        <title>Glaciimonas soli sp. nov., a psychrophilic bacterium isolated from the forest soil of a high elevation mountain in Taiwan.</title>
        <authorList>
            <person name="Wang L.-T."/>
            <person name="Shieh W.Y."/>
        </authorList>
    </citation>
    <scope>NUCLEOTIDE SEQUENCE [LARGE SCALE GENOMIC DNA]</scope>
    <source>
        <strain evidence="2 3">GS1</strain>
    </source>
</reference>
<dbReference type="Pfam" id="PF12279">
    <property type="entry name" value="DUF3619"/>
    <property type="match status" value="1"/>
</dbReference>
<feature type="transmembrane region" description="Helical" evidence="1">
    <location>
        <begin position="81"/>
        <end position="102"/>
    </location>
</feature>
<organism evidence="2 3">
    <name type="scientific">Glaciimonas soli</name>
    <dbReference type="NCBI Taxonomy" id="2590999"/>
    <lineage>
        <taxon>Bacteria</taxon>
        <taxon>Pseudomonadati</taxon>
        <taxon>Pseudomonadota</taxon>
        <taxon>Betaproteobacteria</taxon>
        <taxon>Burkholderiales</taxon>
        <taxon>Oxalobacteraceae</taxon>
        <taxon>Glaciimonas</taxon>
    </lineage>
</organism>
<name>A0A843YVI2_9BURK</name>